<dbReference type="EMBL" id="VSRR010123293">
    <property type="protein sequence ID" value="MPD00519.1"/>
    <property type="molecule type" value="Genomic_DNA"/>
</dbReference>
<protein>
    <submittedName>
        <fullName evidence="1">Uncharacterized protein</fullName>
    </submittedName>
</protein>
<sequence length="66" mass="7482">MREVVVFLSRYMSWVRGLKIEGIWVEEVPIPPRNVQQMLLYHCGHLAESVVFANCKTVVVVGPNVG</sequence>
<gene>
    <name evidence="1" type="ORF">E2C01_095994</name>
</gene>
<dbReference type="Proteomes" id="UP000324222">
    <property type="component" value="Unassembled WGS sequence"/>
</dbReference>
<name>A0A5B7K5R5_PORTR</name>
<comment type="caution">
    <text evidence="1">The sequence shown here is derived from an EMBL/GenBank/DDBJ whole genome shotgun (WGS) entry which is preliminary data.</text>
</comment>
<dbReference type="AlphaFoldDB" id="A0A5B7K5R5"/>
<organism evidence="1 2">
    <name type="scientific">Portunus trituberculatus</name>
    <name type="common">Swimming crab</name>
    <name type="synonym">Neptunus trituberculatus</name>
    <dbReference type="NCBI Taxonomy" id="210409"/>
    <lineage>
        <taxon>Eukaryota</taxon>
        <taxon>Metazoa</taxon>
        <taxon>Ecdysozoa</taxon>
        <taxon>Arthropoda</taxon>
        <taxon>Crustacea</taxon>
        <taxon>Multicrustacea</taxon>
        <taxon>Malacostraca</taxon>
        <taxon>Eumalacostraca</taxon>
        <taxon>Eucarida</taxon>
        <taxon>Decapoda</taxon>
        <taxon>Pleocyemata</taxon>
        <taxon>Brachyura</taxon>
        <taxon>Eubrachyura</taxon>
        <taxon>Portunoidea</taxon>
        <taxon>Portunidae</taxon>
        <taxon>Portuninae</taxon>
        <taxon>Portunus</taxon>
    </lineage>
</organism>
<evidence type="ECO:0000313" key="1">
    <source>
        <dbReference type="EMBL" id="MPD00519.1"/>
    </source>
</evidence>
<reference evidence="1 2" key="1">
    <citation type="submission" date="2019-05" db="EMBL/GenBank/DDBJ databases">
        <title>Another draft genome of Portunus trituberculatus and its Hox gene families provides insights of decapod evolution.</title>
        <authorList>
            <person name="Jeong J.-H."/>
            <person name="Song I."/>
            <person name="Kim S."/>
            <person name="Choi T."/>
            <person name="Kim D."/>
            <person name="Ryu S."/>
            <person name="Kim W."/>
        </authorList>
    </citation>
    <scope>NUCLEOTIDE SEQUENCE [LARGE SCALE GENOMIC DNA]</scope>
    <source>
        <tissue evidence="1">Muscle</tissue>
    </source>
</reference>
<proteinExistence type="predicted"/>
<evidence type="ECO:0000313" key="2">
    <source>
        <dbReference type="Proteomes" id="UP000324222"/>
    </source>
</evidence>
<accession>A0A5B7K5R5</accession>
<keyword evidence="2" id="KW-1185">Reference proteome</keyword>